<dbReference type="EMBL" id="ASPP01004528">
    <property type="protein sequence ID" value="ETO32026.1"/>
    <property type="molecule type" value="Genomic_DNA"/>
</dbReference>
<reference evidence="2 3" key="1">
    <citation type="journal article" date="2013" name="Curr. Biol.">
        <title>The Genome of the Foraminiferan Reticulomyxa filosa.</title>
        <authorList>
            <person name="Glockner G."/>
            <person name="Hulsmann N."/>
            <person name="Schleicher M."/>
            <person name="Noegel A.A."/>
            <person name="Eichinger L."/>
            <person name="Gallinger C."/>
            <person name="Pawlowski J."/>
            <person name="Sierra R."/>
            <person name="Euteneuer U."/>
            <person name="Pillet L."/>
            <person name="Moustafa A."/>
            <person name="Platzer M."/>
            <person name="Groth M."/>
            <person name="Szafranski K."/>
            <person name="Schliwa M."/>
        </authorList>
    </citation>
    <scope>NUCLEOTIDE SEQUENCE [LARGE SCALE GENOMIC DNA]</scope>
</reference>
<protein>
    <submittedName>
        <fullName evidence="2">Uncharacterized protein</fullName>
    </submittedName>
</protein>
<evidence type="ECO:0000313" key="3">
    <source>
        <dbReference type="Proteomes" id="UP000023152"/>
    </source>
</evidence>
<evidence type="ECO:0000313" key="2">
    <source>
        <dbReference type="EMBL" id="ETO32026.1"/>
    </source>
</evidence>
<proteinExistence type="predicted"/>
<name>X6P1B0_RETFI</name>
<evidence type="ECO:0000256" key="1">
    <source>
        <dbReference type="SAM" id="MobiDB-lite"/>
    </source>
</evidence>
<accession>X6P1B0</accession>
<gene>
    <name evidence="2" type="ORF">RFI_05088</name>
</gene>
<feature type="region of interest" description="Disordered" evidence="1">
    <location>
        <begin position="41"/>
        <end position="95"/>
    </location>
</feature>
<keyword evidence="3" id="KW-1185">Reference proteome</keyword>
<dbReference type="AlphaFoldDB" id="X6P1B0"/>
<comment type="caution">
    <text evidence="2">The sequence shown here is derived from an EMBL/GenBank/DDBJ whole genome shotgun (WGS) entry which is preliminary data.</text>
</comment>
<dbReference type="Proteomes" id="UP000023152">
    <property type="component" value="Unassembled WGS sequence"/>
</dbReference>
<organism evidence="2 3">
    <name type="scientific">Reticulomyxa filosa</name>
    <dbReference type="NCBI Taxonomy" id="46433"/>
    <lineage>
        <taxon>Eukaryota</taxon>
        <taxon>Sar</taxon>
        <taxon>Rhizaria</taxon>
        <taxon>Retaria</taxon>
        <taxon>Foraminifera</taxon>
        <taxon>Monothalamids</taxon>
        <taxon>Reticulomyxidae</taxon>
        <taxon>Reticulomyxa</taxon>
    </lineage>
</organism>
<sequence>MILNNRSKKQHCKIWSELVQTISKNGERRYLSIKFAYPKMKQTTKKKEKKENMNKKKKKTRKDQRIYTDFRVTGGRGKKKQTQYKSNEHQKKKKYKRMDALKRTVVRLMFRDYV</sequence>